<organism evidence="3 4">
    <name type="scientific">Thiomonas arsenitoxydans (strain DSM 22701 / CIP 110005 / 3As)</name>
    <dbReference type="NCBI Taxonomy" id="426114"/>
    <lineage>
        <taxon>Bacteria</taxon>
        <taxon>Pseudomonadati</taxon>
        <taxon>Pseudomonadota</taxon>
        <taxon>Betaproteobacteria</taxon>
        <taxon>Burkholderiales</taxon>
        <taxon>Thiomonas</taxon>
    </lineage>
</organism>
<name>A0ABM9SZA6_THIA3</name>
<dbReference type="Proteomes" id="UP000078599">
    <property type="component" value="Unassembled WGS sequence"/>
</dbReference>
<dbReference type="EMBL" id="CTRI01000001">
    <property type="protein sequence ID" value="CQR26402.1"/>
    <property type="molecule type" value="Genomic_DNA"/>
</dbReference>
<accession>A0ABM9SZA6</accession>
<reference evidence="3 4" key="1">
    <citation type="submission" date="2015-03" db="EMBL/GenBank/DDBJ databases">
        <authorList>
            <person name="Regsiter A."/>
            <person name="william w."/>
        </authorList>
    </citation>
    <scope>NUCLEOTIDE SEQUENCE [LARGE SCALE GENOMIC DNA]</scope>
    <source>
        <strain evidence="3 4">CB1</strain>
    </source>
</reference>
<protein>
    <recommendedName>
        <fullName evidence="2">DUF6036 domain-containing protein</fullName>
    </recommendedName>
</protein>
<proteinExistence type="predicted"/>
<sequence>MNRQDIELLLEQAKSATHHSHYVIIGSLSILGAIDSPPPSMTMSVDVDLYPRDDPGRAGDIARQLGLGSDFEQLHGFYADAVSPRLPALPTGWQERLVPVEFKSGVTAWFLDPNDAAVSKYARSDPRDREWIRAGLESGILSMPTIAYRLPSAVMDDDEVRIATQAILEDKAWMKSIQRPPKRARRTDRDPGIKR</sequence>
<keyword evidence="4" id="KW-1185">Reference proteome</keyword>
<comment type="caution">
    <text evidence="3">The sequence shown here is derived from an EMBL/GenBank/DDBJ whole genome shotgun (WGS) entry which is preliminary data.</text>
</comment>
<dbReference type="RefSeq" id="WP_064971515.1">
    <property type="nucleotide sequence ID" value="NZ_LN831666.1"/>
</dbReference>
<evidence type="ECO:0000313" key="3">
    <source>
        <dbReference type="EMBL" id="CQR26402.1"/>
    </source>
</evidence>
<feature type="region of interest" description="Disordered" evidence="1">
    <location>
        <begin position="175"/>
        <end position="195"/>
    </location>
</feature>
<feature type="domain" description="DUF6036" evidence="2">
    <location>
        <begin position="12"/>
        <end position="150"/>
    </location>
</feature>
<dbReference type="Pfam" id="PF19502">
    <property type="entry name" value="DUF6036"/>
    <property type="match status" value="1"/>
</dbReference>
<dbReference type="InterPro" id="IPR045792">
    <property type="entry name" value="DUF6036"/>
</dbReference>
<evidence type="ECO:0000313" key="4">
    <source>
        <dbReference type="Proteomes" id="UP000078599"/>
    </source>
</evidence>
<gene>
    <name evidence="3" type="ORF">THICB1_10145</name>
</gene>
<evidence type="ECO:0000259" key="2">
    <source>
        <dbReference type="Pfam" id="PF19502"/>
    </source>
</evidence>
<evidence type="ECO:0000256" key="1">
    <source>
        <dbReference type="SAM" id="MobiDB-lite"/>
    </source>
</evidence>